<sequence length="125" mass="14889">MILRQQQPQVDLKCQYCKKNKIFEFQINNSILTYFPELYNLEWGALYIYSCPSTCSVGVQILIEEIVYANSDEQEFISPNFRVDSNTKLVTIKQDSNKQNKQKQQIQQQQQIQQKIDEKDEKDDW</sequence>
<dbReference type="OrthoDB" id="443682at2759"/>
<dbReference type="Proteomes" id="UP000692954">
    <property type="component" value="Unassembled WGS sequence"/>
</dbReference>
<reference evidence="3" key="1">
    <citation type="submission" date="2021-01" db="EMBL/GenBank/DDBJ databases">
        <authorList>
            <consortium name="Genoscope - CEA"/>
            <person name="William W."/>
        </authorList>
    </citation>
    <scope>NUCLEOTIDE SEQUENCE</scope>
</reference>
<evidence type="ECO:0000313" key="4">
    <source>
        <dbReference type="Proteomes" id="UP000692954"/>
    </source>
</evidence>
<dbReference type="PANTHER" id="PTHR12298">
    <property type="entry name" value="PCDC2 PROGRAMMED CELL DEATH PROTEIN 2 -RELATED"/>
    <property type="match status" value="1"/>
</dbReference>
<gene>
    <name evidence="3" type="ORF">PSON_ATCC_30995.1.T0500089</name>
</gene>
<feature type="compositionally biased region" description="Low complexity" evidence="1">
    <location>
        <begin position="95"/>
        <end position="114"/>
    </location>
</feature>
<name>A0A8S1NAL2_9CILI</name>
<feature type="region of interest" description="Disordered" evidence="1">
    <location>
        <begin position="95"/>
        <end position="125"/>
    </location>
</feature>
<comment type="caution">
    <text evidence="3">The sequence shown here is derived from an EMBL/GenBank/DDBJ whole genome shotgun (WGS) entry which is preliminary data.</text>
</comment>
<dbReference type="EMBL" id="CAJJDN010000050">
    <property type="protein sequence ID" value="CAD8086593.1"/>
    <property type="molecule type" value="Genomic_DNA"/>
</dbReference>
<keyword evidence="4" id="KW-1185">Reference proteome</keyword>
<evidence type="ECO:0000256" key="1">
    <source>
        <dbReference type="SAM" id="MobiDB-lite"/>
    </source>
</evidence>
<dbReference type="InterPro" id="IPR007320">
    <property type="entry name" value="PDCD2_C"/>
</dbReference>
<proteinExistence type="predicted"/>
<evidence type="ECO:0000313" key="3">
    <source>
        <dbReference type="EMBL" id="CAD8086593.1"/>
    </source>
</evidence>
<evidence type="ECO:0000259" key="2">
    <source>
        <dbReference type="Pfam" id="PF04194"/>
    </source>
</evidence>
<feature type="domain" description="Programmed cell death protein 2 C-terminal" evidence="2">
    <location>
        <begin position="12"/>
        <end position="67"/>
    </location>
</feature>
<dbReference type="Pfam" id="PF04194">
    <property type="entry name" value="PDCD2_C"/>
    <property type="match status" value="1"/>
</dbReference>
<dbReference type="GO" id="GO:0005737">
    <property type="term" value="C:cytoplasm"/>
    <property type="evidence" value="ECO:0007669"/>
    <property type="project" value="InterPro"/>
</dbReference>
<protein>
    <recommendedName>
        <fullName evidence="2">Programmed cell death protein 2 C-terminal domain-containing protein</fullName>
    </recommendedName>
</protein>
<organism evidence="3 4">
    <name type="scientific">Paramecium sonneborni</name>
    <dbReference type="NCBI Taxonomy" id="65129"/>
    <lineage>
        <taxon>Eukaryota</taxon>
        <taxon>Sar</taxon>
        <taxon>Alveolata</taxon>
        <taxon>Ciliophora</taxon>
        <taxon>Intramacronucleata</taxon>
        <taxon>Oligohymenophorea</taxon>
        <taxon>Peniculida</taxon>
        <taxon>Parameciidae</taxon>
        <taxon>Paramecium</taxon>
    </lineage>
</organism>
<accession>A0A8S1NAL2</accession>
<dbReference type="AlphaFoldDB" id="A0A8S1NAL2"/>
<dbReference type="PANTHER" id="PTHR12298:SF4">
    <property type="entry name" value="PROGRAMMED CELL DEATH PROTEIN 2"/>
    <property type="match status" value="1"/>
</dbReference>